<dbReference type="PANTHER" id="PTHR43586">
    <property type="entry name" value="CYSTEINE DESULFURASE"/>
    <property type="match status" value="1"/>
</dbReference>
<dbReference type="EMBL" id="BART01035322">
    <property type="protein sequence ID" value="GAH13304.1"/>
    <property type="molecule type" value="Genomic_DNA"/>
</dbReference>
<feature type="domain" description="Aminotransferase class V" evidence="2">
    <location>
        <begin position="28"/>
        <end position="193"/>
    </location>
</feature>
<dbReference type="Pfam" id="PF00266">
    <property type="entry name" value="Aminotran_5"/>
    <property type="match status" value="1"/>
</dbReference>
<name>X1E807_9ZZZZ</name>
<organism evidence="3">
    <name type="scientific">marine sediment metagenome</name>
    <dbReference type="NCBI Taxonomy" id="412755"/>
    <lineage>
        <taxon>unclassified sequences</taxon>
        <taxon>metagenomes</taxon>
        <taxon>ecological metagenomes</taxon>
    </lineage>
</organism>
<proteinExistence type="predicted"/>
<dbReference type="InterPro" id="IPR015421">
    <property type="entry name" value="PyrdxlP-dep_Trfase_major"/>
</dbReference>
<dbReference type="Gene3D" id="3.90.1150.10">
    <property type="entry name" value="Aspartate Aminotransferase, domain 1"/>
    <property type="match status" value="1"/>
</dbReference>
<dbReference type="AlphaFoldDB" id="X1E807"/>
<evidence type="ECO:0000256" key="1">
    <source>
        <dbReference type="ARBA" id="ARBA00022898"/>
    </source>
</evidence>
<comment type="caution">
    <text evidence="3">The sequence shown here is derived from an EMBL/GenBank/DDBJ whole genome shotgun (WGS) entry which is preliminary data.</text>
</comment>
<protein>
    <recommendedName>
        <fullName evidence="2">Aminotransferase class V domain-containing protein</fullName>
    </recommendedName>
</protein>
<dbReference type="SUPFAM" id="SSF53383">
    <property type="entry name" value="PLP-dependent transferases"/>
    <property type="match status" value="1"/>
</dbReference>
<gene>
    <name evidence="3" type="ORF">S01H4_60050</name>
</gene>
<keyword evidence="1" id="KW-0663">Pyridoxal phosphate</keyword>
<dbReference type="InterPro" id="IPR015424">
    <property type="entry name" value="PyrdxlP-dep_Trfase"/>
</dbReference>
<dbReference type="InterPro" id="IPR000192">
    <property type="entry name" value="Aminotrans_V_dom"/>
</dbReference>
<sequence length="193" mass="21842">EKNLVVMLMFEGQEELRKKEFPQLMNRVWLSSAAFTPHAKSVVEAMTQFIDYFHNPSVGKDVMELFESVNTGTYNGAAKLLKCNPEDIALIIDTAHGLNFPLHGLDWEKGDNVVTSDLEFPTNYLPWKYISQRKGVEFRSAKINEKQQISEDEIISLIDDKTKLVSLSLVQFNNGQRVDAKKIAKVAHDNGAL</sequence>
<feature type="non-terminal residue" evidence="3">
    <location>
        <position position="193"/>
    </location>
</feature>
<evidence type="ECO:0000259" key="2">
    <source>
        <dbReference type="Pfam" id="PF00266"/>
    </source>
</evidence>
<dbReference type="Gene3D" id="3.40.640.10">
    <property type="entry name" value="Type I PLP-dependent aspartate aminotransferase-like (Major domain)"/>
    <property type="match status" value="1"/>
</dbReference>
<accession>X1E807</accession>
<evidence type="ECO:0000313" key="3">
    <source>
        <dbReference type="EMBL" id="GAH13304.1"/>
    </source>
</evidence>
<feature type="non-terminal residue" evidence="3">
    <location>
        <position position="1"/>
    </location>
</feature>
<dbReference type="InterPro" id="IPR015422">
    <property type="entry name" value="PyrdxlP-dep_Trfase_small"/>
</dbReference>
<dbReference type="PANTHER" id="PTHR43586:SF8">
    <property type="entry name" value="CYSTEINE DESULFURASE 1, CHLOROPLASTIC"/>
    <property type="match status" value="1"/>
</dbReference>
<reference evidence="3" key="1">
    <citation type="journal article" date="2014" name="Front. Microbiol.">
        <title>High frequency of phylogenetically diverse reductive dehalogenase-homologous genes in deep subseafloor sedimentary metagenomes.</title>
        <authorList>
            <person name="Kawai M."/>
            <person name="Futagami T."/>
            <person name="Toyoda A."/>
            <person name="Takaki Y."/>
            <person name="Nishi S."/>
            <person name="Hori S."/>
            <person name="Arai W."/>
            <person name="Tsubouchi T."/>
            <person name="Morono Y."/>
            <person name="Uchiyama I."/>
            <person name="Ito T."/>
            <person name="Fujiyama A."/>
            <person name="Inagaki F."/>
            <person name="Takami H."/>
        </authorList>
    </citation>
    <scope>NUCLEOTIDE SEQUENCE</scope>
    <source>
        <strain evidence="3">Expedition CK06-06</strain>
    </source>
</reference>